<evidence type="ECO:0000313" key="16">
    <source>
        <dbReference type="EMBL" id="AJE48192.1"/>
    </source>
</evidence>
<evidence type="ECO:0000256" key="2">
    <source>
        <dbReference type="ARBA" id="ARBA00003144"/>
    </source>
</evidence>
<dbReference type="GO" id="GO:0016301">
    <property type="term" value="F:kinase activity"/>
    <property type="evidence" value="ECO:0007669"/>
    <property type="project" value="UniProtKB-KW"/>
</dbReference>
<evidence type="ECO:0000256" key="8">
    <source>
        <dbReference type="ARBA" id="ARBA00022777"/>
    </source>
</evidence>
<dbReference type="InterPro" id="IPR040442">
    <property type="entry name" value="Pyrv_kinase-like_dom_sf"/>
</dbReference>
<keyword evidence="6 16" id="KW-0808">Transferase</keyword>
<dbReference type="InterPro" id="IPR018274">
    <property type="entry name" value="PEP_util_AS"/>
</dbReference>
<feature type="binding site" evidence="12">
    <location>
        <position position="590"/>
    </location>
    <ligand>
        <name>substrate</name>
    </ligand>
</feature>
<dbReference type="InterPro" id="IPR036637">
    <property type="entry name" value="Phosphohistidine_dom_sf"/>
</dbReference>
<dbReference type="InterPro" id="IPR008279">
    <property type="entry name" value="PEP-util_enz_mobile_dom"/>
</dbReference>
<comment type="cofactor">
    <cofactor evidence="1 13">
        <name>Mg(2+)</name>
        <dbReference type="ChEBI" id="CHEBI:18420"/>
    </cofactor>
</comment>
<feature type="binding site" evidence="12">
    <location>
        <position position="738"/>
    </location>
    <ligand>
        <name>substrate</name>
    </ligand>
</feature>
<dbReference type="SUPFAM" id="SSF56059">
    <property type="entry name" value="Glutathione synthetase ATP-binding domain-like"/>
    <property type="match status" value="1"/>
</dbReference>
<dbReference type="InterPro" id="IPR015813">
    <property type="entry name" value="Pyrv/PenolPyrv_kinase-like_dom"/>
</dbReference>
<keyword evidence="7 13" id="KW-0479">Metal-binding</keyword>
<evidence type="ECO:0000256" key="11">
    <source>
        <dbReference type="PIRSR" id="PIRSR000853-1"/>
    </source>
</evidence>
<dbReference type="EMBL" id="CP004393">
    <property type="protein sequence ID" value="AJE48192.1"/>
    <property type="molecule type" value="Genomic_DNA"/>
</dbReference>
<dbReference type="PIRSF" id="PIRSF000853">
    <property type="entry name" value="PPDK"/>
    <property type="match status" value="1"/>
</dbReference>
<evidence type="ECO:0000256" key="12">
    <source>
        <dbReference type="PIRSR" id="PIRSR000853-2"/>
    </source>
</evidence>
<dbReference type="KEGG" id="cid:P73_3477"/>
<evidence type="ECO:0000313" key="17">
    <source>
        <dbReference type="Proteomes" id="UP000031521"/>
    </source>
</evidence>
<dbReference type="Gene3D" id="3.30.470.20">
    <property type="entry name" value="ATP-grasp fold, B domain"/>
    <property type="match status" value="1"/>
</dbReference>
<keyword evidence="16" id="KW-0670">Pyruvate</keyword>
<keyword evidence="17" id="KW-1185">Reference proteome</keyword>
<evidence type="ECO:0000256" key="1">
    <source>
        <dbReference type="ARBA" id="ARBA00001946"/>
    </source>
</evidence>
<dbReference type="InterPro" id="IPR000121">
    <property type="entry name" value="PEP_util_C"/>
</dbReference>
<keyword evidence="8 16" id="KW-0418">Kinase</keyword>
<name>A0A0B5E7D7_9RHOB</name>
<feature type="active site" description="Proton donor" evidence="11">
    <location>
        <position position="803"/>
    </location>
</feature>
<feature type="domain" description="PEP-utilising enzyme mobile" evidence="14">
    <location>
        <begin position="395"/>
        <end position="476"/>
    </location>
</feature>
<dbReference type="GO" id="GO:0050242">
    <property type="term" value="F:pyruvate, phosphate dikinase activity"/>
    <property type="evidence" value="ECO:0007669"/>
    <property type="project" value="UniProtKB-EC"/>
</dbReference>
<dbReference type="InterPro" id="IPR010121">
    <property type="entry name" value="Pyruvate_phosphate_dikinase"/>
</dbReference>
<feature type="binding site" evidence="12">
    <location>
        <position position="534"/>
    </location>
    <ligand>
        <name>substrate</name>
    </ligand>
</feature>
<dbReference type="Pfam" id="PF02896">
    <property type="entry name" value="PEP-utilizers_C"/>
    <property type="match status" value="1"/>
</dbReference>
<evidence type="ECO:0000259" key="14">
    <source>
        <dbReference type="Pfam" id="PF00391"/>
    </source>
</evidence>
<evidence type="ECO:0000256" key="3">
    <source>
        <dbReference type="ARBA" id="ARBA00007837"/>
    </source>
</evidence>
<feature type="binding site" evidence="12">
    <location>
        <position position="740"/>
    </location>
    <ligand>
        <name>substrate</name>
    </ligand>
</feature>
<feature type="binding site" evidence="12">
    <location>
        <position position="717"/>
    </location>
    <ligand>
        <name>substrate</name>
    </ligand>
</feature>
<dbReference type="Gene3D" id="3.20.20.60">
    <property type="entry name" value="Phosphoenolpyruvate-binding domains"/>
    <property type="match status" value="1"/>
</dbReference>
<dbReference type="PANTHER" id="PTHR22931:SF9">
    <property type="entry name" value="PYRUVATE, PHOSPHATE DIKINASE 1, CHLOROPLASTIC"/>
    <property type="match status" value="1"/>
</dbReference>
<dbReference type="HOGENOM" id="CLU_015345_0_2_5"/>
<feature type="active site" description="Tele-phosphohistidine intermediate" evidence="11">
    <location>
        <position position="428"/>
    </location>
</feature>
<sequence>MQQESDILGFTRIRRVAPVSVATHGGRAKCLQRLIRLDLPVPDTVALSFDAVHRLAEGQSFDMQALLRVFGDAPLLSVRPSSEDPDWGGPGAVLNIGMNDARHAALARTHGKEAADSLYLRFVQTFSVHVERLDPEVFEFDKSTPVAEALKAALTAHEDETDEPFPQDPAVQLGQVLRSMARAWEGTSARLLRQAKGAPADAGLGLIVQAMALGLGPGESGAGVIQLIDSDTGEPMIKGRYLRQAQGREALTANGDAMYLTQDERGCSLEEAEPELFAQLVATSGLCRSRLREEMQVEFTIENGRLAILDAVRAPRSSRAALRAAVQLAEDGIIPKEEAICRVPARSLTELLHPQVDPSAPREVIARGIAASPGGAVGRIVFSSSAAQSFEARGEHCILVRRETTPDDIRGMHASVGILTERGGVTSHAAVIARGMGVPCVVGASIRINSRERTLTFEDGYTLSEGEILTLDGAKGEVIRGAVEMLPPVKDHWYLQLMDWADAIRDIGVRANADTPADAAMARDFKAQGIGLCRTEHMFFEGDRLTVMREMIFAATNEDRIEAISRLLPMQRSDFIELFRIMEGLPVCIRLFDPPLHEFLPADREGAKELAEALDLPLSDVTRRIEWLSEFNPMLGMRGVRLGITFPEIYEMQARAIFEATIEASKHGAPVVPEIMIPLVSAKREVELVKTQIDAVAAAVKNATRSEFTYRLGVMVETPRAALRAGEIAQHAAFLSFGTNDLTQMAYGLSRDDAGRFMNAYVQQGVFPEDPFHMLDFDGVGELLKIGAERGRAARPDLTLAVCGEHGGNPESIAFCRDAGFDYVSCSPFRVPVARLAAAQLAADVPK</sequence>
<dbReference type="Gene3D" id="1.20.80.30">
    <property type="match status" value="1"/>
</dbReference>
<comment type="similarity">
    <text evidence="3">Belongs to the PEP-utilizing enzyme family.</text>
</comment>
<dbReference type="GO" id="GO:0046872">
    <property type="term" value="F:metal ion binding"/>
    <property type="evidence" value="ECO:0007669"/>
    <property type="project" value="UniProtKB-KW"/>
</dbReference>
<dbReference type="STRING" id="1208324.P73_3477"/>
<evidence type="ECO:0000256" key="10">
    <source>
        <dbReference type="ARBA" id="ARBA00032883"/>
    </source>
</evidence>
<reference evidence="16 17" key="1">
    <citation type="journal article" date="2014" name="Int. J. Syst. Evol. Microbiol.">
        <title>Celeribacter indicus sp. nov., a polycyclic aromatic hydrocarbon-degrading bacterium from deep-sea sediment and reclassification of Huaishuia halophila as Celeribacter halophilus comb. nov.</title>
        <authorList>
            <person name="Lai Q."/>
            <person name="Cao J."/>
            <person name="Yuan J."/>
            <person name="Li F."/>
            <person name="Shao Z."/>
        </authorList>
    </citation>
    <scope>NUCLEOTIDE SEQUENCE [LARGE SCALE GENOMIC DNA]</scope>
    <source>
        <strain evidence="16">P73</strain>
    </source>
</reference>
<keyword evidence="9 13" id="KW-0460">Magnesium</keyword>
<gene>
    <name evidence="16" type="ORF">P73_3477</name>
</gene>
<dbReference type="RefSeq" id="WP_082033286.1">
    <property type="nucleotide sequence ID" value="NZ_CP004393.1"/>
</dbReference>
<dbReference type="OrthoDB" id="9765468at2"/>
<evidence type="ECO:0000256" key="5">
    <source>
        <dbReference type="ARBA" id="ARBA00020138"/>
    </source>
</evidence>
<dbReference type="Gene3D" id="3.50.30.10">
    <property type="entry name" value="Phosphohistidine domain"/>
    <property type="match status" value="1"/>
</dbReference>
<feature type="binding site" evidence="13">
    <location>
        <position position="717"/>
    </location>
    <ligand>
        <name>Mg(2+)</name>
        <dbReference type="ChEBI" id="CHEBI:18420"/>
    </ligand>
</feature>
<proteinExistence type="inferred from homology"/>
<organism evidence="16 17">
    <name type="scientific">Celeribacter indicus</name>
    <dbReference type="NCBI Taxonomy" id="1208324"/>
    <lineage>
        <taxon>Bacteria</taxon>
        <taxon>Pseudomonadati</taxon>
        <taxon>Pseudomonadota</taxon>
        <taxon>Alphaproteobacteria</taxon>
        <taxon>Rhodobacterales</taxon>
        <taxon>Roseobacteraceae</taxon>
        <taxon>Celeribacter</taxon>
    </lineage>
</organism>
<evidence type="ECO:0000256" key="4">
    <source>
        <dbReference type="ARBA" id="ARBA00011994"/>
    </source>
</evidence>
<protein>
    <recommendedName>
        <fullName evidence="5">Pyruvate, phosphate dikinase</fullName>
        <ecNumber evidence="4">2.7.9.1</ecNumber>
    </recommendedName>
    <alternativeName>
        <fullName evidence="10">Pyruvate, orthophosphate dikinase</fullName>
    </alternativeName>
</protein>
<dbReference type="Gene3D" id="3.30.1490.20">
    <property type="entry name" value="ATP-grasp fold, A domain"/>
    <property type="match status" value="1"/>
</dbReference>
<dbReference type="EC" id="2.7.9.1" evidence="4"/>
<dbReference type="PANTHER" id="PTHR22931">
    <property type="entry name" value="PHOSPHOENOLPYRUVATE DIKINASE-RELATED"/>
    <property type="match status" value="1"/>
</dbReference>
<dbReference type="SUPFAM" id="SSF51621">
    <property type="entry name" value="Phosphoenolpyruvate/pyruvate domain"/>
    <property type="match status" value="1"/>
</dbReference>
<feature type="domain" description="PEP-utilising enzyme C-terminal" evidence="15">
    <location>
        <begin position="497"/>
        <end position="841"/>
    </location>
</feature>
<dbReference type="SUPFAM" id="SSF52009">
    <property type="entry name" value="Phosphohistidine domain"/>
    <property type="match status" value="1"/>
</dbReference>
<dbReference type="AlphaFoldDB" id="A0A0B5E7D7"/>
<dbReference type="GO" id="GO:0005524">
    <property type="term" value="F:ATP binding"/>
    <property type="evidence" value="ECO:0007669"/>
    <property type="project" value="InterPro"/>
</dbReference>
<evidence type="ECO:0000256" key="9">
    <source>
        <dbReference type="ARBA" id="ARBA00022842"/>
    </source>
</evidence>
<dbReference type="PROSITE" id="PS00370">
    <property type="entry name" value="PEP_ENZYMES_PHOS_SITE"/>
    <property type="match status" value="1"/>
</dbReference>
<evidence type="ECO:0000256" key="6">
    <source>
        <dbReference type="ARBA" id="ARBA00022679"/>
    </source>
</evidence>
<feature type="binding site" evidence="13">
    <location>
        <position position="741"/>
    </location>
    <ligand>
        <name>Mg(2+)</name>
        <dbReference type="ChEBI" id="CHEBI:18420"/>
    </ligand>
</feature>
<dbReference type="Gene3D" id="1.10.189.10">
    <property type="entry name" value="Pyruvate Phosphate Dikinase, domain 2"/>
    <property type="match status" value="1"/>
</dbReference>
<comment type="function">
    <text evidence="2">Catalyzes the reversible phosphorylation of pyruvate and phosphate.</text>
</comment>
<dbReference type="InterPro" id="IPR013815">
    <property type="entry name" value="ATP_grasp_subdomain_1"/>
</dbReference>
<evidence type="ECO:0000256" key="13">
    <source>
        <dbReference type="PIRSR" id="PIRSR000853-3"/>
    </source>
</evidence>
<feature type="binding site" evidence="12">
    <location>
        <position position="739"/>
    </location>
    <ligand>
        <name>substrate</name>
    </ligand>
</feature>
<evidence type="ECO:0000256" key="7">
    <source>
        <dbReference type="ARBA" id="ARBA00022723"/>
    </source>
</evidence>
<feature type="binding site" evidence="12">
    <location>
        <position position="741"/>
    </location>
    <ligand>
        <name>substrate</name>
    </ligand>
</feature>
<accession>A0A0B5E7D7</accession>
<dbReference type="Pfam" id="PF00391">
    <property type="entry name" value="PEP-utilizers"/>
    <property type="match status" value="1"/>
</dbReference>
<evidence type="ECO:0000259" key="15">
    <source>
        <dbReference type="Pfam" id="PF02896"/>
    </source>
</evidence>
<dbReference type="Proteomes" id="UP000031521">
    <property type="component" value="Chromosome"/>
</dbReference>